<evidence type="ECO:0000256" key="16">
    <source>
        <dbReference type="ARBA" id="ARBA00031927"/>
    </source>
</evidence>
<dbReference type="PANTHER" id="PTHR43758">
    <property type="entry name" value="7,8-DIHYDRO-8-OXOGUANINE TRIPHOSPHATASE"/>
    <property type="match status" value="1"/>
</dbReference>
<accession>A0A1F5PIH6</accession>
<feature type="domain" description="Nudix hydrolase" evidence="22">
    <location>
        <begin position="1"/>
        <end position="125"/>
    </location>
</feature>
<dbReference type="InterPro" id="IPR000086">
    <property type="entry name" value="NUDIX_hydrolase_dom"/>
</dbReference>
<dbReference type="PANTHER" id="PTHR43758:SF2">
    <property type="entry name" value="OXIDIZED PURINE NUCLEOSIDE TRIPHOSPHATE HYDROLASE"/>
    <property type="match status" value="1"/>
</dbReference>
<dbReference type="GO" id="GO:0008413">
    <property type="term" value="F:8-oxo-7,8-dihydroguanosine triphosphate pyrophosphatase activity"/>
    <property type="evidence" value="ECO:0007669"/>
    <property type="project" value="InterPro"/>
</dbReference>
<evidence type="ECO:0000256" key="10">
    <source>
        <dbReference type="ARBA" id="ARBA00024596"/>
    </source>
</evidence>
<comment type="function">
    <text evidence="21">Oxidized purine nucleoside triphosphate hydrolase which is a prominent sanitizer of the oxidized nucleotide pool. Catalyzes the hydrolysis of 2-oxo-dATP (2-hydroxy-dATP) into 2-oxo-dAMP. Also has a significant hydrolase activity toward 2-oxo-ATP, 8-oxo-dGTP and 8-oxo-dATP. Through the hydrolysis of oxidized purine nucleoside triphosphates, prevents their incorporation into DNA and the subsequent transversions A:T to C:G and G:C to T:A. Also catalyzes the hydrolysis of methylated purine nucleoside triphosphate preventing their integration into DNA. Through this antimutagenic activity protects cells from oxidative stress.</text>
</comment>
<evidence type="ECO:0000256" key="11">
    <source>
        <dbReference type="ARBA" id="ARBA00026103"/>
    </source>
</evidence>
<dbReference type="InterPro" id="IPR015797">
    <property type="entry name" value="NUDIX_hydrolase-like_dom_sf"/>
</dbReference>
<dbReference type="Gene3D" id="3.90.79.10">
    <property type="entry name" value="Nucleoside Triphosphate Pyrophosphohydrolase"/>
    <property type="match status" value="1"/>
</dbReference>
<evidence type="ECO:0000256" key="12">
    <source>
        <dbReference type="ARBA" id="ARBA00026218"/>
    </source>
</evidence>
<evidence type="ECO:0000256" key="4">
    <source>
        <dbReference type="ARBA" id="ARBA00022723"/>
    </source>
</evidence>
<dbReference type="PROSITE" id="PS51462">
    <property type="entry name" value="NUDIX"/>
    <property type="match status" value="1"/>
</dbReference>
<evidence type="ECO:0000259" key="22">
    <source>
        <dbReference type="PROSITE" id="PS51462"/>
    </source>
</evidence>
<comment type="catalytic activity">
    <reaction evidence="7">
        <text>8-oxo-dATP + H2O = 8-oxo-dAMP + diphosphate + H(+)</text>
        <dbReference type="Rhea" id="RHEA:65396"/>
        <dbReference type="ChEBI" id="CHEBI:15377"/>
        <dbReference type="ChEBI" id="CHEBI:15378"/>
        <dbReference type="ChEBI" id="CHEBI:33019"/>
        <dbReference type="ChEBI" id="CHEBI:71361"/>
        <dbReference type="ChEBI" id="CHEBI:172871"/>
    </reaction>
    <physiologicalReaction direction="left-to-right" evidence="7">
        <dbReference type="Rhea" id="RHEA:65397"/>
    </physiologicalReaction>
</comment>
<evidence type="ECO:0000256" key="1">
    <source>
        <dbReference type="ARBA" id="ARBA00001946"/>
    </source>
</evidence>
<evidence type="ECO:0000256" key="21">
    <source>
        <dbReference type="ARBA" id="ARBA00053094"/>
    </source>
</evidence>
<comment type="catalytic activity">
    <reaction evidence="8">
        <text>2-oxo-dATP + H2O = 2-oxo-dAMP + diphosphate + H(+)</text>
        <dbReference type="Rhea" id="RHEA:31583"/>
        <dbReference type="ChEBI" id="CHEBI:15377"/>
        <dbReference type="ChEBI" id="CHEBI:15378"/>
        <dbReference type="ChEBI" id="CHEBI:33019"/>
        <dbReference type="ChEBI" id="CHEBI:63212"/>
        <dbReference type="ChEBI" id="CHEBI:77897"/>
        <dbReference type="EC" id="3.6.1.56"/>
    </reaction>
    <physiologicalReaction direction="left-to-right" evidence="8">
        <dbReference type="Rhea" id="RHEA:31584"/>
    </physiologicalReaction>
</comment>
<dbReference type="GO" id="GO:0008828">
    <property type="term" value="F:dATP diphosphatase activity"/>
    <property type="evidence" value="ECO:0007669"/>
    <property type="project" value="UniProtKB-EC"/>
</dbReference>
<dbReference type="AlphaFoldDB" id="A0A1F5PIH6"/>
<evidence type="ECO:0000256" key="3">
    <source>
        <dbReference type="ARBA" id="ARBA00011245"/>
    </source>
</evidence>
<gene>
    <name evidence="23" type="ORF">A2722_03585</name>
</gene>
<comment type="catalytic activity">
    <reaction evidence="20">
        <text>N(6)-methyl-dATP + H2O = N(6)-methyl-dAMP + diphosphate + H(+)</text>
        <dbReference type="Rhea" id="RHEA:67604"/>
        <dbReference type="ChEBI" id="CHEBI:15377"/>
        <dbReference type="ChEBI" id="CHEBI:15378"/>
        <dbReference type="ChEBI" id="CHEBI:33019"/>
        <dbReference type="ChEBI" id="CHEBI:169976"/>
        <dbReference type="ChEBI" id="CHEBI:172872"/>
    </reaction>
    <physiologicalReaction direction="left-to-right" evidence="20">
        <dbReference type="Rhea" id="RHEA:67605"/>
    </physiologicalReaction>
</comment>
<dbReference type="InterPro" id="IPR020084">
    <property type="entry name" value="NUDIX_hydrolase_CS"/>
</dbReference>
<comment type="similarity">
    <text evidence="2">Belongs to the Nudix hydrolase family.</text>
</comment>
<dbReference type="SUPFAM" id="SSF55811">
    <property type="entry name" value="Nudix"/>
    <property type="match status" value="1"/>
</dbReference>
<evidence type="ECO:0000256" key="2">
    <source>
        <dbReference type="ARBA" id="ARBA00005582"/>
    </source>
</evidence>
<evidence type="ECO:0000256" key="7">
    <source>
        <dbReference type="ARBA" id="ARBA00024448"/>
    </source>
</evidence>
<keyword evidence="5" id="KW-0378">Hydrolase</keyword>
<dbReference type="EMBL" id="MFEO01000017">
    <property type="protein sequence ID" value="OGE89753.1"/>
    <property type="molecule type" value="Genomic_DNA"/>
</dbReference>
<organism evidence="23 24">
    <name type="scientific">Candidatus Doudnabacteria bacterium RIFCSPHIGHO2_01_FULL_50_11</name>
    <dbReference type="NCBI Taxonomy" id="1817828"/>
    <lineage>
        <taxon>Bacteria</taxon>
        <taxon>Candidatus Doudnaibacteriota</taxon>
    </lineage>
</organism>
<evidence type="ECO:0000256" key="19">
    <source>
        <dbReference type="ARBA" id="ARBA00048894"/>
    </source>
</evidence>
<evidence type="ECO:0000256" key="17">
    <source>
        <dbReference type="ARBA" id="ARBA00032071"/>
    </source>
</evidence>
<evidence type="ECO:0000256" key="18">
    <source>
        <dbReference type="ARBA" id="ARBA00048002"/>
    </source>
</evidence>
<evidence type="ECO:0000256" key="14">
    <source>
        <dbReference type="ARBA" id="ARBA00030634"/>
    </source>
</evidence>
<comment type="catalytic activity">
    <reaction evidence="10">
        <text>2-oxo-ATP + H2O = 2-oxo-AMP + diphosphate + H(+)</text>
        <dbReference type="Rhea" id="RHEA:67392"/>
        <dbReference type="ChEBI" id="CHEBI:15377"/>
        <dbReference type="ChEBI" id="CHEBI:15378"/>
        <dbReference type="ChEBI" id="CHEBI:33019"/>
        <dbReference type="ChEBI" id="CHEBI:71395"/>
        <dbReference type="ChEBI" id="CHEBI:172878"/>
    </reaction>
    <physiologicalReaction direction="left-to-right" evidence="10">
        <dbReference type="Rhea" id="RHEA:67393"/>
    </physiologicalReaction>
</comment>
<protein>
    <recommendedName>
        <fullName evidence="12">Oxidized purine nucleoside triphosphate hydrolase</fullName>
        <ecNumber evidence="11">3.6.1.56</ecNumber>
    </recommendedName>
    <alternativeName>
        <fullName evidence="16">2-hydroxy-dATP diphosphatase</fullName>
    </alternativeName>
    <alternativeName>
        <fullName evidence="15">7,8-dihydro-8-oxoguanine triphosphatase</fullName>
    </alternativeName>
    <alternativeName>
        <fullName evidence="14">8-oxo-dGTPase</fullName>
    </alternativeName>
    <alternativeName>
        <fullName evidence="17">Methylated purine nucleoside triphosphate hydrolase</fullName>
    </alternativeName>
    <alternativeName>
        <fullName evidence="13">Nucleoside diphosphate-linked moiety X motif 1</fullName>
    </alternativeName>
</protein>
<dbReference type="GO" id="GO:0042262">
    <property type="term" value="P:DNA protection"/>
    <property type="evidence" value="ECO:0007669"/>
    <property type="project" value="InterPro"/>
</dbReference>
<evidence type="ECO:0000256" key="6">
    <source>
        <dbReference type="ARBA" id="ARBA00022842"/>
    </source>
</evidence>
<comment type="catalytic activity">
    <reaction evidence="19">
        <text>O(6)-methyl-dGTP + H2O = O(6)-methyl-dGMP + diphosphate + H(+)</text>
        <dbReference type="Rhea" id="RHEA:67600"/>
        <dbReference type="ChEBI" id="CHEBI:15377"/>
        <dbReference type="ChEBI" id="CHEBI:15378"/>
        <dbReference type="ChEBI" id="CHEBI:33019"/>
        <dbReference type="ChEBI" id="CHEBI:169974"/>
        <dbReference type="ChEBI" id="CHEBI:169975"/>
    </reaction>
    <physiologicalReaction direction="left-to-right" evidence="19">
        <dbReference type="Rhea" id="RHEA:67601"/>
    </physiologicalReaction>
</comment>
<sequence length="152" mass="17639">MTLSMAYQPPRVMLGYKKQGIGTGRLVGFGGKVKGQETITQAMIREMKEEAGIVPEVYEKTGILHVQNDKLDEPLEIHVFKIFNFLGTPRETAEMRPGWYDQSNLPYDQMWPDDRIWIPYFLSNRKFIATFKLISGNEIDKHEIREVQSFPE</sequence>
<dbReference type="Pfam" id="PF00293">
    <property type="entry name" value="NUDIX"/>
    <property type="match status" value="1"/>
</dbReference>
<dbReference type="GO" id="GO:0046872">
    <property type="term" value="F:metal ion binding"/>
    <property type="evidence" value="ECO:0007669"/>
    <property type="project" value="UniProtKB-KW"/>
</dbReference>
<evidence type="ECO:0000256" key="15">
    <source>
        <dbReference type="ARBA" id="ARBA00030682"/>
    </source>
</evidence>
<dbReference type="PRINTS" id="PR01403">
    <property type="entry name" value="8OXTPHPHTASE"/>
</dbReference>
<evidence type="ECO:0000256" key="8">
    <source>
        <dbReference type="ARBA" id="ARBA00024459"/>
    </source>
</evidence>
<keyword evidence="6" id="KW-0460">Magnesium</keyword>
<dbReference type="GO" id="GO:0005737">
    <property type="term" value="C:cytoplasm"/>
    <property type="evidence" value="ECO:0007669"/>
    <property type="project" value="TreeGrafter"/>
</dbReference>
<evidence type="ECO:0000256" key="13">
    <source>
        <dbReference type="ARBA" id="ARBA00029673"/>
    </source>
</evidence>
<dbReference type="InterPro" id="IPR003563">
    <property type="entry name" value="8ODP"/>
</dbReference>
<comment type="cofactor">
    <cofactor evidence="1">
        <name>Mg(2+)</name>
        <dbReference type="ChEBI" id="CHEBI:18420"/>
    </cofactor>
</comment>
<comment type="caution">
    <text evidence="23">The sequence shown here is derived from an EMBL/GenBank/DDBJ whole genome shotgun (WGS) entry which is preliminary data.</text>
</comment>
<dbReference type="EC" id="3.6.1.56" evidence="11"/>
<reference evidence="23 24" key="1">
    <citation type="journal article" date="2016" name="Nat. Commun.">
        <title>Thousands of microbial genomes shed light on interconnected biogeochemical processes in an aquifer system.</title>
        <authorList>
            <person name="Anantharaman K."/>
            <person name="Brown C.T."/>
            <person name="Hug L.A."/>
            <person name="Sharon I."/>
            <person name="Castelle C.J."/>
            <person name="Probst A.J."/>
            <person name="Thomas B.C."/>
            <person name="Singh A."/>
            <person name="Wilkins M.J."/>
            <person name="Karaoz U."/>
            <person name="Brodie E.L."/>
            <person name="Williams K.H."/>
            <person name="Hubbard S.S."/>
            <person name="Banfield J.F."/>
        </authorList>
    </citation>
    <scope>NUCLEOTIDE SEQUENCE [LARGE SCALE GENOMIC DNA]</scope>
</reference>
<comment type="catalytic activity">
    <reaction evidence="18">
        <text>N(6)-methyl-ATP + H2O = N(6)-methyl-AMP + diphosphate + H(+)</text>
        <dbReference type="Rhea" id="RHEA:67608"/>
        <dbReference type="ChEBI" id="CHEBI:15377"/>
        <dbReference type="ChEBI" id="CHEBI:15378"/>
        <dbReference type="ChEBI" id="CHEBI:33019"/>
        <dbReference type="ChEBI" id="CHEBI:144842"/>
        <dbReference type="ChEBI" id="CHEBI:172873"/>
    </reaction>
    <physiologicalReaction direction="left-to-right" evidence="18">
        <dbReference type="Rhea" id="RHEA:67609"/>
    </physiologicalReaction>
</comment>
<name>A0A1F5PIH6_9BACT</name>
<evidence type="ECO:0000256" key="5">
    <source>
        <dbReference type="ARBA" id="ARBA00022801"/>
    </source>
</evidence>
<dbReference type="PROSITE" id="PS00893">
    <property type="entry name" value="NUDIX_BOX"/>
    <property type="match status" value="1"/>
</dbReference>
<evidence type="ECO:0000313" key="23">
    <source>
        <dbReference type="EMBL" id="OGE89753.1"/>
    </source>
</evidence>
<comment type="catalytic activity">
    <reaction evidence="9">
        <text>8-oxo-dGTP + H2O = 8-oxo-dGMP + diphosphate + H(+)</text>
        <dbReference type="Rhea" id="RHEA:31575"/>
        <dbReference type="ChEBI" id="CHEBI:15377"/>
        <dbReference type="ChEBI" id="CHEBI:15378"/>
        <dbReference type="ChEBI" id="CHEBI:33019"/>
        <dbReference type="ChEBI" id="CHEBI:63224"/>
        <dbReference type="ChEBI" id="CHEBI:77896"/>
    </reaction>
    <physiologicalReaction direction="left-to-right" evidence="9">
        <dbReference type="Rhea" id="RHEA:31576"/>
    </physiologicalReaction>
</comment>
<evidence type="ECO:0000256" key="9">
    <source>
        <dbReference type="ARBA" id="ARBA00024486"/>
    </source>
</evidence>
<keyword evidence="4" id="KW-0479">Metal-binding</keyword>
<dbReference type="CDD" id="cd03427">
    <property type="entry name" value="NUDIX_MTH1_Nudt1"/>
    <property type="match status" value="1"/>
</dbReference>
<comment type="subunit">
    <text evidence="3">Monomer.</text>
</comment>
<evidence type="ECO:0000256" key="20">
    <source>
        <dbReference type="ARBA" id="ARBA00049032"/>
    </source>
</evidence>
<evidence type="ECO:0000313" key="24">
    <source>
        <dbReference type="Proteomes" id="UP000178377"/>
    </source>
</evidence>
<dbReference type="STRING" id="1817828.A2722_03585"/>
<dbReference type="Proteomes" id="UP000178377">
    <property type="component" value="Unassembled WGS sequence"/>
</dbReference>
<proteinExistence type="inferred from homology"/>